<dbReference type="CDD" id="cd10536">
    <property type="entry name" value="SET_SMYD4"/>
    <property type="match status" value="1"/>
</dbReference>
<keyword evidence="6" id="KW-0949">S-adenosyl-L-methionine</keyword>
<dbReference type="InterPro" id="IPR011990">
    <property type="entry name" value="TPR-like_helical_dom_sf"/>
</dbReference>
<dbReference type="Proteomes" id="UP000735302">
    <property type="component" value="Unassembled WGS sequence"/>
</dbReference>
<evidence type="ECO:0000256" key="2">
    <source>
        <dbReference type="ARBA" id="ARBA00004496"/>
    </source>
</evidence>
<name>A0AAV4CCQ7_9GAST</name>
<dbReference type="InterPro" id="IPR002893">
    <property type="entry name" value="Znf_MYND"/>
</dbReference>
<feature type="coiled-coil region" evidence="13">
    <location>
        <begin position="191"/>
        <end position="218"/>
    </location>
</feature>
<dbReference type="SUPFAM" id="SSF82199">
    <property type="entry name" value="SET domain"/>
    <property type="match status" value="1"/>
</dbReference>
<keyword evidence="10" id="KW-0539">Nucleus</keyword>
<evidence type="ECO:0000259" key="14">
    <source>
        <dbReference type="PROSITE" id="PS50865"/>
    </source>
</evidence>
<dbReference type="PROSITE" id="PS50865">
    <property type="entry name" value="ZF_MYND_2"/>
    <property type="match status" value="1"/>
</dbReference>
<keyword evidence="8 12" id="KW-0863">Zinc-finger</keyword>
<dbReference type="GO" id="GO:0005737">
    <property type="term" value="C:cytoplasm"/>
    <property type="evidence" value="ECO:0007669"/>
    <property type="project" value="UniProtKB-SubCell"/>
</dbReference>
<evidence type="ECO:0000256" key="8">
    <source>
        <dbReference type="ARBA" id="ARBA00022771"/>
    </source>
</evidence>
<keyword evidence="5" id="KW-0808">Transferase</keyword>
<dbReference type="EMBL" id="BLXT01006160">
    <property type="protein sequence ID" value="GFO29337.1"/>
    <property type="molecule type" value="Genomic_DNA"/>
</dbReference>
<feature type="domain" description="MYND-type" evidence="14">
    <location>
        <begin position="285"/>
        <end position="325"/>
    </location>
</feature>
<keyword evidence="16" id="KW-1185">Reference proteome</keyword>
<dbReference type="PANTHER" id="PTHR46165:SF2">
    <property type="entry name" value="SET AND MYND DOMAIN-CONTAINING PROTEIN 4"/>
    <property type="match status" value="1"/>
</dbReference>
<proteinExistence type="predicted"/>
<gene>
    <name evidence="15" type="ORF">PoB_005584200</name>
</gene>
<dbReference type="GO" id="GO:0008168">
    <property type="term" value="F:methyltransferase activity"/>
    <property type="evidence" value="ECO:0007669"/>
    <property type="project" value="UniProtKB-KW"/>
</dbReference>
<keyword evidence="7" id="KW-0479">Metal-binding</keyword>
<evidence type="ECO:0000256" key="11">
    <source>
        <dbReference type="ARBA" id="ARBA00048985"/>
    </source>
</evidence>
<comment type="catalytic activity">
    <reaction evidence="11">
        <text>L-lysyl-[protein] + S-adenosyl-L-methionine = N(6)-methyl-L-lysyl-[protein] + S-adenosyl-L-homocysteine + H(+)</text>
        <dbReference type="Rhea" id="RHEA:51736"/>
        <dbReference type="Rhea" id="RHEA-COMP:9752"/>
        <dbReference type="Rhea" id="RHEA-COMP:13053"/>
        <dbReference type="ChEBI" id="CHEBI:15378"/>
        <dbReference type="ChEBI" id="CHEBI:29969"/>
        <dbReference type="ChEBI" id="CHEBI:57856"/>
        <dbReference type="ChEBI" id="CHEBI:59789"/>
        <dbReference type="ChEBI" id="CHEBI:61929"/>
    </reaction>
</comment>
<keyword evidence="13" id="KW-0175">Coiled coil</keyword>
<dbReference type="SUPFAM" id="SSF144232">
    <property type="entry name" value="HIT/MYND zinc finger-like"/>
    <property type="match status" value="1"/>
</dbReference>
<evidence type="ECO:0000313" key="15">
    <source>
        <dbReference type="EMBL" id="GFO29337.1"/>
    </source>
</evidence>
<dbReference type="InterPro" id="IPR044421">
    <property type="entry name" value="SMYD4_SET"/>
</dbReference>
<evidence type="ECO:0000256" key="5">
    <source>
        <dbReference type="ARBA" id="ARBA00022679"/>
    </source>
</evidence>
<dbReference type="GO" id="GO:0032259">
    <property type="term" value="P:methylation"/>
    <property type="evidence" value="ECO:0007669"/>
    <property type="project" value="UniProtKB-KW"/>
</dbReference>
<keyword evidence="9" id="KW-0862">Zinc</keyword>
<comment type="subcellular location">
    <subcellularLocation>
        <location evidence="2">Cytoplasm</location>
    </subcellularLocation>
    <subcellularLocation>
        <location evidence="1">Nucleus</location>
    </subcellularLocation>
</comment>
<dbReference type="PANTHER" id="PTHR46165">
    <property type="entry name" value="SET AND MYND DOMAIN-CONTAINING PROTEIN 4"/>
    <property type="match status" value="1"/>
</dbReference>
<dbReference type="Gene3D" id="2.170.270.10">
    <property type="entry name" value="SET domain"/>
    <property type="match status" value="1"/>
</dbReference>
<dbReference type="SUPFAM" id="SSF48452">
    <property type="entry name" value="TPR-like"/>
    <property type="match status" value="1"/>
</dbReference>
<keyword evidence="3" id="KW-0963">Cytoplasm</keyword>
<evidence type="ECO:0000256" key="12">
    <source>
        <dbReference type="PROSITE-ProRule" id="PRU00134"/>
    </source>
</evidence>
<dbReference type="GO" id="GO:0005634">
    <property type="term" value="C:nucleus"/>
    <property type="evidence" value="ECO:0007669"/>
    <property type="project" value="UniProtKB-SubCell"/>
</dbReference>
<evidence type="ECO:0000256" key="4">
    <source>
        <dbReference type="ARBA" id="ARBA00022603"/>
    </source>
</evidence>
<evidence type="ECO:0000256" key="6">
    <source>
        <dbReference type="ARBA" id="ARBA00022691"/>
    </source>
</evidence>
<dbReference type="InterPro" id="IPR052097">
    <property type="entry name" value="SET-MYND_domain_protein"/>
</dbReference>
<keyword evidence="4" id="KW-0489">Methyltransferase</keyword>
<evidence type="ECO:0000256" key="10">
    <source>
        <dbReference type="ARBA" id="ARBA00023242"/>
    </source>
</evidence>
<dbReference type="Pfam" id="PF01753">
    <property type="entry name" value="zf-MYND"/>
    <property type="match status" value="1"/>
</dbReference>
<dbReference type="GO" id="GO:0008270">
    <property type="term" value="F:zinc ion binding"/>
    <property type="evidence" value="ECO:0007669"/>
    <property type="project" value="UniProtKB-KW"/>
</dbReference>
<evidence type="ECO:0000313" key="16">
    <source>
        <dbReference type="Proteomes" id="UP000735302"/>
    </source>
</evidence>
<evidence type="ECO:0000256" key="13">
    <source>
        <dbReference type="SAM" id="Coils"/>
    </source>
</evidence>
<dbReference type="Gene3D" id="1.25.40.10">
    <property type="entry name" value="Tetratricopeptide repeat domain"/>
    <property type="match status" value="1"/>
</dbReference>
<dbReference type="AlphaFoldDB" id="A0AAV4CCQ7"/>
<evidence type="ECO:0000256" key="9">
    <source>
        <dbReference type="ARBA" id="ARBA00022833"/>
    </source>
</evidence>
<dbReference type="InterPro" id="IPR046341">
    <property type="entry name" value="SET_dom_sf"/>
</dbReference>
<protein>
    <submittedName>
        <fullName evidence="15">SET and MYND domain-containing protein 4-like</fullName>
    </submittedName>
</protein>
<evidence type="ECO:0000256" key="3">
    <source>
        <dbReference type="ARBA" id="ARBA00022490"/>
    </source>
</evidence>
<evidence type="ECO:0000256" key="1">
    <source>
        <dbReference type="ARBA" id="ARBA00004123"/>
    </source>
</evidence>
<sequence length="578" mass="64230">MISPPGPGDLMFTRTNRPLPRGSLVLSKSKLESQLLRVNDLKIETYISERNVSWLPTYFNTCKSWHGKSKVEAAFWKTKGNNFFQQRKFALAVDAYTQSCINAPVSEGEDLTLSLGNRSAALFHLTHYQLCITDIDRALSLNFPPASLHKLLARKTMALVKLDKKTEAVKSLLVLKNFVDSPSFSLKGPKKDIFLKEVDAMELTVENLTERLSVWKNMNQMALKPKVYGGLNKALLQASQCVTMAYTTEKGRHLCATEAIPRGSTLIVEKPFAAVLLPSHYDTHCHHCFSTLPLNCIGCKRCTSVKFCNEVCRDTAWSKYHATECPYLDLLHSVGIAHLSLKIVLCTGLPFLKEFQEHQSKYRLSLEPDSLGLNQKGQYEGDYVTVFDLMTHEDTTEESDMLQYSMTAALLLVTLDHAGFFSARDAYGDSFGSSSFDLSGLVLGEKKSNQSTRDSIDLPSDMSQVGGLLLRHILQLVCNAHAITSIQAEPSAEANVSGTEQTRLATAIYPTASLMNHSCDPTIVSRFVLNILAAPLELHDGKVKTFLLDSVFLETTTTALSLKRSLVVLRIMTLLSTW</sequence>
<reference evidence="15 16" key="1">
    <citation type="journal article" date="2021" name="Elife">
        <title>Chloroplast acquisition without the gene transfer in kleptoplastic sea slugs, Plakobranchus ocellatus.</title>
        <authorList>
            <person name="Maeda T."/>
            <person name="Takahashi S."/>
            <person name="Yoshida T."/>
            <person name="Shimamura S."/>
            <person name="Takaki Y."/>
            <person name="Nagai Y."/>
            <person name="Toyoda A."/>
            <person name="Suzuki Y."/>
            <person name="Arimoto A."/>
            <person name="Ishii H."/>
            <person name="Satoh N."/>
            <person name="Nishiyama T."/>
            <person name="Hasebe M."/>
            <person name="Maruyama T."/>
            <person name="Minagawa J."/>
            <person name="Obokata J."/>
            <person name="Shigenobu S."/>
        </authorList>
    </citation>
    <scope>NUCLEOTIDE SEQUENCE [LARGE SCALE GENOMIC DNA]</scope>
</reference>
<accession>A0AAV4CCQ7</accession>
<dbReference type="GO" id="GO:0042826">
    <property type="term" value="F:histone deacetylase binding"/>
    <property type="evidence" value="ECO:0007669"/>
    <property type="project" value="TreeGrafter"/>
</dbReference>
<organism evidence="15 16">
    <name type="scientific">Plakobranchus ocellatus</name>
    <dbReference type="NCBI Taxonomy" id="259542"/>
    <lineage>
        <taxon>Eukaryota</taxon>
        <taxon>Metazoa</taxon>
        <taxon>Spiralia</taxon>
        <taxon>Lophotrochozoa</taxon>
        <taxon>Mollusca</taxon>
        <taxon>Gastropoda</taxon>
        <taxon>Heterobranchia</taxon>
        <taxon>Euthyneura</taxon>
        <taxon>Panpulmonata</taxon>
        <taxon>Sacoglossa</taxon>
        <taxon>Placobranchoidea</taxon>
        <taxon>Plakobranchidae</taxon>
        <taxon>Plakobranchus</taxon>
    </lineage>
</organism>
<evidence type="ECO:0000256" key="7">
    <source>
        <dbReference type="ARBA" id="ARBA00022723"/>
    </source>
</evidence>
<comment type="caution">
    <text evidence="15">The sequence shown here is derived from an EMBL/GenBank/DDBJ whole genome shotgun (WGS) entry which is preliminary data.</text>
</comment>